<feature type="domain" description="Xylose isomerase-like TIM barrel" evidence="8">
    <location>
        <begin position="22"/>
        <end position="270"/>
    </location>
</feature>
<evidence type="ECO:0000256" key="6">
    <source>
        <dbReference type="ARBA" id="ARBA00022833"/>
    </source>
</evidence>
<dbReference type="InterPro" id="IPR001719">
    <property type="entry name" value="AP_endonuc_2"/>
</dbReference>
<dbReference type="EMBL" id="MK500388">
    <property type="protein sequence ID" value="QBK88403.1"/>
    <property type="molecule type" value="Genomic_DNA"/>
</dbReference>
<proteinExistence type="inferred from homology"/>
<evidence type="ECO:0000313" key="9">
    <source>
        <dbReference type="EMBL" id="QBK88403.1"/>
    </source>
</evidence>
<dbReference type="PROSITE" id="PS00731">
    <property type="entry name" value="AP_NUCLEASE_F2_3"/>
    <property type="match status" value="1"/>
</dbReference>
<dbReference type="InterPro" id="IPR013022">
    <property type="entry name" value="Xyl_isomerase-like_TIM-brl"/>
</dbReference>
<dbReference type="PANTHER" id="PTHR21445:SF0">
    <property type="entry name" value="APURINIC-APYRIMIDINIC ENDONUCLEASE"/>
    <property type="match status" value="1"/>
</dbReference>
<organism evidence="9">
    <name type="scientific">Mimivirus LCMiAC01</name>
    <dbReference type="NCBI Taxonomy" id="2506608"/>
    <lineage>
        <taxon>Viruses</taxon>
        <taxon>Varidnaviria</taxon>
        <taxon>Bamfordvirae</taxon>
        <taxon>Nucleocytoviricota</taxon>
        <taxon>Megaviricetes</taxon>
        <taxon>Imitervirales</taxon>
        <taxon>Mimiviridae</taxon>
        <taxon>Klosneuvirinae</taxon>
    </lineage>
</organism>
<comment type="similarity">
    <text evidence="2">Belongs to the AP endonuclease 2 family.</text>
</comment>
<dbReference type="GO" id="GO:0003677">
    <property type="term" value="F:DNA binding"/>
    <property type="evidence" value="ECO:0007669"/>
    <property type="project" value="InterPro"/>
</dbReference>
<gene>
    <name evidence="9" type="ORF">LCMiAC01_00670</name>
</gene>
<keyword evidence="7" id="KW-0234">DNA repair</keyword>
<dbReference type="Pfam" id="PF01261">
    <property type="entry name" value="AP_endonuc_2"/>
    <property type="match status" value="1"/>
</dbReference>
<dbReference type="NCBIfam" id="TIGR00587">
    <property type="entry name" value="nfo"/>
    <property type="match status" value="1"/>
</dbReference>
<dbReference type="PROSITE" id="PS51432">
    <property type="entry name" value="AP_NUCLEASE_F2_4"/>
    <property type="match status" value="1"/>
</dbReference>
<keyword evidence="9" id="KW-0540">Nuclease</keyword>
<keyword evidence="6" id="KW-0862">Zinc</keyword>
<evidence type="ECO:0000256" key="2">
    <source>
        <dbReference type="ARBA" id="ARBA00005340"/>
    </source>
</evidence>
<reference evidence="9" key="1">
    <citation type="journal article" date="2019" name="MBio">
        <title>Virus Genomes from Deep Sea Sediments Expand the Ocean Megavirome and Support Independent Origins of Viral Gigantism.</title>
        <authorList>
            <person name="Backstrom D."/>
            <person name="Yutin N."/>
            <person name="Jorgensen S.L."/>
            <person name="Dharamshi J."/>
            <person name="Homa F."/>
            <person name="Zaremba-Niedwiedzka K."/>
            <person name="Spang A."/>
            <person name="Wolf Y.I."/>
            <person name="Koonin E.V."/>
            <person name="Ettema T.J."/>
        </authorList>
    </citation>
    <scope>NUCLEOTIDE SEQUENCE</scope>
</reference>
<dbReference type="Gene3D" id="3.20.20.150">
    <property type="entry name" value="Divalent-metal-dependent TIM barrel enzymes"/>
    <property type="match status" value="1"/>
</dbReference>
<evidence type="ECO:0000256" key="3">
    <source>
        <dbReference type="ARBA" id="ARBA00022723"/>
    </source>
</evidence>
<dbReference type="InterPro" id="IPR036237">
    <property type="entry name" value="Xyl_isomerase-like_sf"/>
</dbReference>
<dbReference type="GO" id="GO:0003906">
    <property type="term" value="F:DNA-(apurinic or apyrimidinic site) endonuclease activity"/>
    <property type="evidence" value="ECO:0007669"/>
    <property type="project" value="TreeGrafter"/>
</dbReference>
<sequence length="282" mass="32895">MNNNYYGFNINLSTISLKEGVKLIKKSGGNLMQIFLTSPGKKSITKRPNNELRNIKKYIQNNDMKVVVHSSYIHNMARDWDEYSWWILNLEIEIQYAYHIGAMCIVIHTGKQMNLSTWEAWNNMYTSLLYVHNNTLKYKDVKIFIETPSGEGTEMLYKIEDFSRFFRKFSISNNDVIKNRFMVCVDTCHVFAAGYDLKSKVKTKLFLEALDELIGNENIGLIHLNDSKKDVGSRVDRHEVIGKGYIGLDNLRYLFKYFKSYKIPIIIETSSNFKKDLDMLLS</sequence>
<dbReference type="InterPro" id="IPR018246">
    <property type="entry name" value="AP_endonuc_F2_Zn_BS"/>
</dbReference>
<evidence type="ECO:0000256" key="1">
    <source>
        <dbReference type="ARBA" id="ARBA00001947"/>
    </source>
</evidence>
<accession>A0A481YYS2</accession>
<dbReference type="PANTHER" id="PTHR21445">
    <property type="entry name" value="ENDONUCLEASE IV ENDODEOXYRIBONUCLEASE IV"/>
    <property type="match status" value="1"/>
</dbReference>
<dbReference type="GO" id="GO:0006284">
    <property type="term" value="P:base-excision repair"/>
    <property type="evidence" value="ECO:0007669"/>
    <property type="project" value="TreeGrafter"/>
</dbReference>
<keyword evidence="9" id="KW-0255">Endonuclease</keyword>
<evidence type="ECO:0000256" key="7">
    <source>
        <dbReference type="ARBA" id="ARBA00023204"/>
    </source>
</evidence>
<keyword evidence="4" id="KW-0227">DNA damage</keyword>
<evidence type="ECO:0000256" key="4">
    <source>
        <dbReference type="ARBA" id="ARBA00022763"/>
    </source>
</evidence>
<protein>
    <submittedName>
        <fullName evidence="9">AP (Apurinic) endonuclease</fullName>
    </submittedName>
</protein>
<evidence type="ECO:0000256" key="5">
    <source>
        <dbReference type="ARBA" id="ARBA00022801"/>
    </source>
</evidence>
<dbReference type="SMART" id="SM00518">
    <property type="entry name" value="AP2Ec"/>
    <property type="match status" value="1"/>
</dbReference>
<evidence type="ECO:0000259" key="8">
    <source>
        <dbReference type="Pfam" id="PF01261"/>
    </source>
</evidence>
<dbReference type="GO" id="GO:0008081">
    <property type="term" value="F:phosphoric diester hydrolase activity"/>
    <property type="evidence" value="ECO:0007669"/>
    <property type="project" value="TreeGrafter"/>
</dbReference>
<keyword evidence="3" id="KW-0479">Metal-binding</keyword>
<dbReference type="SUPFAM" id="SSF51658">
    <property type="entry name" value="Xylose isomerase-like"/>
    <property type="match status" value="1"/>
</dbReference>
<comment type="cofactor">
    <cofactor evidence="1">
        <name>Zn(2+)</name>
        <dbReference type="ChEBI" id="CHEBI:29105"/>
    </cofactor>
</comment>
<name>A0A481YYS2_9VIRU</name>
<keyword evidence="5" id="KW-0378">Hydrolase</keyword>
<dbReference type="GO" id="GO:0008270">
    <property type="term" value="F:zinc ion binding"/>
    <property type="evidence" value="ECO:0007669"/>
    <property type="project" value="InterPro"/>
</dbReference>